<sequence length="87" mass="10343">MVLKRLFLKMMKIIIIINKKISLVGFVRYQFNVEIIALGMWRNLFCFFWISRVLMLLGLEGVWEVKWCPSAHGCHTRGVWGLWAKEK</sequence>
<reference evidence="1" key="1">
    <citation type="submission" date="2018-02" db="EMBL/GenBank/DDBJ databases">
        <title>Rhizophora mucronata_Transcriptome.</title>
        <authorList>
            <person name="Meera S.P."/>
            <person name="Sreeshan A."/>
            <person name="Augustine A."/>
        </authorList>
    </citation>
    <scope>NUCLEOTIDE SEQUENCE</scope>
    <source>
        <tissue evidence="1">Leaf</tissue>
    </source>
</reference>
<dbReference type="EMBL" id="GGEC01058264">
    <property type="protein sequence ID" value="MBX38748.1"/>
    <property type="molecule type" value="Transcribed_RNA"/>
</dbReference>
<dbReference type="AlphaFoldDB" id="A0A2P2N8C7"/>
<organism evidence="1">
    <name type="scientific">Rhizophora mucronata</name>
    <name type="common">Asiatic mangrove</name>
    <dbReference type="NCBI Taxonomy" id="61149"/>
    <lineage>
        <taxon>Eukaryota</taxon>
        <taxon>Viridiplantae</taxon>
        <taxon>Streptophyta</taxon>
        <taxon>Embryophyta</taxon>
        <taxon>Tracheophyta</taxon>
        <taxon>Spermatophyta</taxon>
        <taxon>Magnoliopsida</taxon>
        <taxon>eudicotyledons</taxon>
        <taxon>Gunneridae</taxon>
        <taxon>Pentapetalae</taxon>
        <taxon>rosids</taxon>
        <taxon>fabids</taxon>
        <taxon>Malpighiales</taxon>
        <taxon>Rhizophoraceae</taxon>
        <taxon>Rhizophora</taxon>
    </lineage>
</organism>
<evidence type="ECO:0000313" key="1">
    <source>
        <dbReference type="EMBL" id="MBX38748.1"/>
    </source>
</evidence>
<proteinExistence type="predicted"/>
<accession>A0A2P2N8C7</accession>
<name>A0A2P2N8C7_RHIMU</name>
<protein>
    <submittedName>
        <fullName evidence="1">Uncharacterized protein</fullName>
    </submittedName>
</protein>